<proteinExistence type="predicted"/>
<dbReference type="Proteomes" id="UP000199111">
    <property type="component" value="Unassembled WGS sequence"/>
</dbReference>
<dbReference type="Pfam" id="PF13671">
    <property type="entry name" value="AAA_33"/>
    <property type="match status" value="1"/>
</dbReference>
<accession>A0A1I3K8P4</accession>
<dbReference type="InterPro" id="IPR027417">
    <property type="entry name" value="P-loop_NTPase"/>
</dbReference>
<evidence type="ECO:0000313" key="2">
    <source>
        <dbReference type="Proteomes" id="UP000199111"/>
    </source>
</evidence>
<reference evidence="2" key="1">
    <citation type="submission" date="2016-10" db="EMBL/GenBank/DDBJ databases">
        <authorList>
            <person name="Varghese N."/>
            <person name="Submissions S."/>
        </authorList>
    </citation>
    <scope>NUCLEOTIDE SEQUENCE [LARGE SCALE GENOMIC DNA]</scope>
    <source>
        <strain evidence="2">CGMCC 4.2126</strain>
    </source>
</reference>
<dbReference type="Gene3D" id="3.40.50.300">
    <property type="entry name" value="P-loop containing nucleotide triphosphate hydrolases"/>
    <property type="match status" value="1"/>
</dbReference>
<organism evidence="1 2">
    <name type="scientific">Streptosporangium canum</name>
    <dbReference type="NCBI Taxonomy" id="324952"/>
    <lineage>
        <taxon>Bacteria</taxon>
        <taxon>Bacillati</taxon>
        <taxon>Actinomycetota</taxon>
        <taxon>Actinomycetes</taxon>
        <taxon>Streptosporangiales</taxon>
        <taxon>Streptosporangiaceae</taxon>
        <taxon>Streptosporangium</taxon>
    </lineage>
</organism>
<dbReference type="SUPFAM" id="SSF52540">
    <property type="entry name" value="P-loop containing nucleoside triphosphate hydrolases"/>
    <property type="match status" value="1"/>
</dbReference>
<dbReference type="AlphaFoldDB" id="A0A1I3K8P4"/>
<gene>
    <name evidence="1" type="ORF">SAMN05216275_104272</name>
</gene>
<dbReference type="EMBL" id="FOQY01000004">
    <property type="protein sequence ID" value="SFI68862.1"/>
    <property type="molecule type" value="Genomic_DNA"/>
</dbReference>
<evidence type="ECO:0000313" key="1">
    <source>
        <dbReference type="EMBL" id="SFI68862.1"/>
    </source>
</evidence>
<keyword evidence="2" id="KW-1185">Reference proteome</keyword>
<protein>
    <recommendedName>
        <fullName evidence="3">2-phosphoglycerate kinase</fullName>
    </recommendedName>
</protein>
<sequence>MGHAVPVATMGDILVPGERPPWRVLLLCGASGAGKSRVSYPLARHYGTPIVEVDDLVEALQAMTTPQQQPLLHHWRTHPGAALLPPADVVELQIAIAEALVPAVDAVVGNHLETDTPVIIEGDYLLPAFAVRDSFAGVPAGGQVAAVVLREPDEAQLLENYRRREPGGGEQLHRARVSALHGERLAAQAAEAGVPVVAARPWNDVFRRVVTALGGASLPAATAP</sequence>
<evidence type="ECO:0008006" key="3">
    <source>
        <dbReference type="Google" id="ProtNLM"/>
    </source>
</evidence>
<name>A0A1I3K8P4_9ACTN</name>